<dbReference type="EMBL" id="JASAOG010000009">
    <property type="protein sequence ID" value="KAK0066960.1"/>
    <property type="molecule type" value="Genomic_DNA"/>
</dbReference>
<evidence type="ECO:0000313" key="1">
    <source>
        <dbReference type="EMBL" id="KAK0066960.1"/>
    </source>
</evidence>
<dbReference type="AlphaFoldDB" id="A0AAD8C7N9"/>
<reference evidence="1" key="1">
    <citation type="journal article" date="2023" name="PLoS Negl. Trop. Dis.">
        <title>A genome sequence for Biomphalaria pfeifferi, the major vector snail for the human-infecting parasite Schistosoma mansoni.</title>
        <authorList>
            <person name="Bu L."/>
            <person name="Lu L."/>
            <person name="Laidemitt M.R."/>
            <person name="Zhang S.M."/>
            <person name="Mutuku M."/>
            <person name="Mkoji G."/>
            <person name="Steinauer M."/>
            <person name="Loker E.S."/>
        </authorList>
    </citation>
    <scope>NUCLEOTIDE SEQUENCE</scope>
    <source>
        <strain evidence="1">KasaAsao</strain>
    </source>
</reference>
<keyword evidence="2" id="KW-1185">Reference proteome</keyword>
<comment type="caution">
    <text evidence="1">The sequence shown here is derived from an EMBL/GenBank/DDBJ whole genome shotgun (WGS) entry which is preliminary data.</text>
</comment>
<dbReference type="Proteomes" id="UP001233172">
    <property type="component" value="Unassembled WGS sequence"/>
</dbReference>
<proteinExistence type="predicted"/>
<protein>
    <submittedName>
        <fullName evidence="1">Uncharacterized protein</fullName>
    </submittedName>
</protein>
<sequence length="132" mass="14826">MSHLTQAGQSGGECEASGDSIIESYVLFPFSQNRCLTDVQIMDINGTDFNIEMVKTLLLQSRNVPDIATYQMGFKNEESKQIIETEDSQLITGFINYLLNSNFTIVFLKTVSEKSNGSITVNQKEHKMFLQS</sequence>
<name>A0AAD8C7N9_BIOPF</name>
<reference evidence="1" key="2">
    <citation type="submission" date="2023-04" db="EMBL/GenBank/DDBJ databases">
        <authorList>
            <person name="Bu L."/>
            <person name="Lu L."/>
            <person name="Laidemitt M.R."/>
            <person name="Zhang S.M."/>
            <person name="Mutuku M."/>
            <person name="Mkoji G."/>
            <person name="Steinauer M."/>
            <person name="Loker E.S."/>
        </authorList>
    </citation>
    <scope>NUCLEOTIDE SEQUENCE</scope>
    <source>
        <strain evidence="1">KasaAsao</strain>
        <tissue evidence="1">Whole Snail</tissue>
    </source>
</reference>
<organism evidence="1 2">
    <name type="scientific">Biomphalaria pfeifferi</name>
    <name type="common">Bloodfluke planorb</name>
    <name type="synonym">Freshwater snail</name>
    <dbReference type="NCBI Taxonomy" id="112525"/>
    <lineage>
        <taxon>Eukaryota</taxon>
        <taxon>Metazoa</taxon>
        <taxon>Spiralia</taxon>
        <taxon>Lophotrochozoa</taxon>
        <taxon>Mollusca</taxon>
        <taxon>Gastropoda</taxon>
        <taxon>Heterobranchia</taxon>
        <taxon>Euthyneura</taxon>
        <taxon>Panpulmonata</taxon>
        <taxon>Hygrophila</taxon>
        <taxon>Lymnaeoidea</taxon>
        <taxon>Planorbidae</taxon>
        <taxon>Biomphalaria</taxon>
    </lineage>
</organism>
<accession>A0AAD8C7N9</accession>
<gene>
    <name evidence="1" type="ORF">Bpfe_003695</name>
</gene>
<evidence type="ECO:0000313" key="2">
    <source>
        <dbReference type="Proteomes" id="UP001233172"/>
    </source>
</evidence>